<evidence type="ECO:0000313" key="2">
    <source>
        <dbReference type="Proteomes" id="UP000663908"/>
    </source>
</evidence>
<dbReference type="RefSeq" id="WP_208032940.1">
    <property type="nucleotide sequence ID" value="NZ_CP071839.1"/>
</dbReference>
<dbReference type="EMBL" id="CP071839">
    <property type="protein sequence ID" value="QTD99340.1"/>
    <property type="molecule type" value="Genomic_DNA"/>
</dbReference>
<keyword evidence="2" id="KW-1185">Reference proteome</keyword>
<protein>
    <submittedName>
        <fullName evidence="1">Uncharacterized protein</fullName>
    </submittedName>
</protein>
<reference evidence="1 2" key="1">
    <citation type="submission" date="2021-03" db="EMBL/GenBank/DDBJ databases">
        <title>Complete genome sequence of Streptomyces cyanogenus S136, producer of anticancer angucycline landomycin A.</title>
        <authorList>
            <person name="Hrab P."/>
            <person name="Ruckert C."/>
            <person name="Busche T."/>
            <person name="Ostash I."/>
            <person name="Kalinowski J."/>
            <person name="Fedorenko V."/>
            <person name="Yushchuk O."/>
            <person name="Ostash B."/>
        </authorList>
    </citation>
    <scope>NUCLEOTIDE SEQUENCE [LARGE SCALE GENOMIC DNA]</scope>
    <source>
        <strain evidence="1 2">S136</strain>
    </source>
</reference>
<gene>
    <name evidence="1" type="ORF">S1361_18460</name>
</gene>
<name>A0ABX7TRI8_STRCY</name>
<sequence>MTDGSAVDVADDQILNRKIVLGIIALREHLGCSVHDALRAYGARYEVLREERPDDFVCGRAEYWAGFHS</sequence>
<evidence type="ECO:0000313" key="1">
    <source>
        <dbReference type="EMBL" id="QTD99340.1"/>
    </source>
</evidence>
<accession>A0ABX7TRI8</accession>
<dbReference type="Proteomes" id="UP000663908">
    <property type="component" value="Chromosome"/>
</dbReference>
<organism evidence="1 2">
    <name type="scientific">Streptomyces cyanogenus</name>
    <dbReference type="NCBI Taxonomy" id="80860"/>
    <lineage>
        <taxon>Bacteria</taxon>
        <taxon>Bacillati</taxon>
        <taxon>Actinomycetota</taxon>
        <taxon>Actinomycetes</taxon>
        <taxon>Kitasatosporales</taxon>
        <taxon>Streptomycetaceae</taxon>
        <taxon>Streptomyces</taxon>
    </lineage>
</organism>
<proteinExistence type="predicted"/>